<sequence>MKTASYALALAATLSGADAYWKGFNIAATRAADGACKTQADWEKDFTTMAALPGGFTSARLYASSDCNTLQNAVPAAKNTGTTLLVGVWTEDAAHYDAEKQALLSAVQTHGFDWIVSVSVGSEDLYRGDTDANTLAQQIYDVRGMLSTVPGYTTNVNVGHVDTWTAWVDPANVAVIKACDFVGTDAYPYFQNTEANGIDVAGDLFFDSLQRVRDTVQNAGSGAWVWITETGWPVTGATENQAVANVANAKQFWDVVGCAAFQQAHTFMYVLQDYNVSPSFGVLDANFNSIYDLTC</sequence>
<evidence type="ECO:0000256" key="3">
    <source>
        <dbReference type="ARBA" id="ARBA00004609"/>
    </source>
</evidence>
<keyword evidence="14" id="KW-0325">Glycoprotein</keyword>
<dbReference type="InterPro" id="IPR050732">
    <property type="entry name" value="Beta-glucan_modifiers"/>
</dbReference>
<dbReference type="InterPro" id="IPR000490">
    <property type="entry name" value="Glyco_hydro_17"/>
</dbReference>
<evidence type="ECO:0000256" key="19">
    <source>
        <dbReference type="ARBA" id="ARBA00025152"/>
    </source>
</evidence>
<evidence type="ECO:0000256" key="10">
    <source>
        <dbReference type="ARBA" id="ARBA00022622"/>
    </source>
</evidence>
<keyword evidence="16" id="KW-0449">Lipoprotein</keyword>
<dbReference type="InterPro" id="IPR017853">
    <property type="entry name" value="GH"/>
</dbReference>
<keyword evidence="15" id="KW-0119">Carbohydrate metabolism</keyword>
<dbReference type="EMBL" id="JBFCZG010000003">
    <property type="protein sequence ID" value="KAL3424698.1"/>
    <property type="molecule type" value="Genomic_DNA"/>
</dbReference>
<evidence type="ECO:0000256" key="14">
    <source>
        <dbReference type="ARBA" id="ARBA00023180"/>
    </source>
</evidence>
<evidence type="ECO:0000256" key="1">
    <source>
        <dbReference type="ARBA" id="ARBA00000382"/>
    </source>
</evidence>
<keyword evidence="13" id="KW-0472">Membrane</keyword>
<feature type="signal peptide" evidence="23">
    <location>
        <begin position="1"/>
        <end position="19"/>
    </location>
</feature>
<evidence type="ECO:0000256" key="11">
    <source>
        <dbReference type="ARBA" id="ARBA00022729"/>
    </source>
</evidence>
<keyword evidence="8" id="KW-0134">Cell wall</keyword>
<comment type="caution">
    <text evidence="24">The sequence shown here is derived from an EMBL/GenBank/DDBJ whole genome shotgun (WGS) entry which is preliminary data.</text>
</comment>
<keyword evidence="18" id="KW-0624">Polysaccharide degradation</keyword>
<evidence type="ECO:0000256" key="8">
    <source>
        <dbReference type="ARBA" id="ARBA00022512"/>
    </source>
</evidence>
<evidence type="ECO:0000256" key="20">
    <source>
        <dbReference type="ARBA" id="ARBA00032134"/>
    </source>
</evidence>
<evidence type="ECO:0000256" key="4">
    <source>
        <dbReference type="ARBA" id="ARBA00008773"/>
    </source>
</evidence>
<keyword evidence="25" id="KW-1185">Reference proteome</keyword>
<proteinExistence type="inferred from homology"/>
<reference evidence="24 25" key="1">
    <citation type="submission" date="2024-06" db="EMBL/GenBank/DDBJ databases">
        <title>Complete genome of Phlyctema vagabunda strain 19-DSS-EL-015.</title>
        <authorList>
            <person name="Fiorenzani C."/>
        </authorList>
    </citation>
    <scope>NUCLEOTIDE SEQUENCE [LARGE SCALE GENOMIC DNA]</scope>
    <source>
        <strain evidence="24 25">19-DSS-EL-015</strain>
    </source>
</reference>
<evidence type="ECO:0000256" key="22">
    <source>
        <dbReference type="RuleBase" id="RU004335"/>
    </source>
</evidence>
<keyword evidence="9" id="KW-0964">Secreted</keyword>
<evidence type="ECO:0000256" key="9">
    <source>
        <dbReference type="ARBA" id="ARBA00022525"/>
    </source>
</evidence>
<dbReference type="PANTHER" id="PTHR16631">
    <property type="entry name" value="GLUCAN 1,3-BETA-GLUCOSIDASE"/>
    <property type="match status" value="1"/>
</dbReference>
<dbReference type="PANTHER" id="PTHR16631:SF13">
    <property type="entry name" value="GLUCAN ENDO-1,3-BETA-GLUCOSIDASE EGLC-RELATED"/>
    <property type="match status" value="1"/>
</dbReference>
<evidence type="ECO:0000313" key="25">
    <source>
        <dbReference type="Proteomes" id="UP001629113"/>
    </source>
</evidence>
<dbReference type="EC" id="3.2.1.39" evidence="5"/>
<evidence type="ECO:0000256" key="16">
    <source>
        <dbReference type="ARBA" id="ARBA00023288"/>
    </source>
</evidence>
<feature type="chain" id="PRO_5046656479" description="Probable glucan endo-1,3-beta-glucosidase eglC" evidence="23">
    <location>
        <begin position="20"/>
        <end position="295"/>
    </location>
</feature>
<dbReference type="Gene3D" id="3.20.20.80">
    <property type="entry name" value="Glycosidases"/>
    <property type="match status" value="1"/>
</dbReference>
<evidence type="ECO:0000313" key="24">
    <source>
        <dbReference type="EMBL" id="KAL3424698.1"/>
    </source>
</evidence>
<comment type="function">
    <text evidence="19">Glucanases play a role in cell expansion during growth, in cell-cell fusion during mating, and in spore release during sporulation. This enzyme may be involved in beta-glucan degradation and also function biosynthetically as a transglycosylase.</text>
</comment>
<gene>
    <name evidence="24" type="ORF">PVAG01_03979</name>
</gene>
<dbReference type="Pfam" id="PF00332">
    <property type="entry name" value="Glyco_hydro_17"/>
    <property type="match status" value="1"/>
</dbReference>
<evidence type="ECO:0000256" key="13">
    <source>
        <dbReference type="ARBA" id="ARBA00023136"/>
    </source>
</evidence>
<name>A0ABR4PMX9_9HELO</name>
<evidence type="ECO:0000256" key="12">
    <source>
        <dbReference type="ARBA" id="ARBA00022801"/>
    </source>
</evidence>
<accession>A0ABR4PMX9</accession>
<comment type="similarity">
    <text evidence="4 22">Belongs to the glycosyl hydrolase 17 family.</text>
</comment>
<keyword evidence="11 23" id="KW-0732">Signal</keyword>
<evidence type="ECO:0000256" key="2">
    <source>
        <dbReference type="ARBA" id="ARBA00004191"/>
    </source>
</evidence>
<comment type="catalytic activity">
    <reaction evidence="1">
        <text>Hydrolysis of (1-&gt;3)-beta-D-glucosidic linkages in (1-&gt;3)-beta-D-glucans.</text>
        <dbReference type="EC" id="3.2.1.39"/>
    </reaction>
</comment>
<keyword evidence="7" id="KW-1003">Cell membrane</keyword>
<evidence type="ECO:0000256" key="17">
    <source>
        <dbReference type="ARBA" id="ARBA00023316"/>
    </source>
</evidence>
<organism evidence="24 25">
    <name type="scientific">Phlyctema vagabunda</name>
    <dbReference type="NCBI Taxonomy" id="108571"/>
    <lineage>
        <taxon>Eukaryota</taxon>
        <taxon>Fungi</taxon>
        <taxon>Dikarya</taxon>
        <taxon>Ascomycota</taxon>
        <taxon>Pezizomycotina</taxon>
        <taxon>Leotiomycetes</taxon>
        <taxon>Helotiales</taxon>
        <taxon>Dermateaceae</taxon>
        <taxon>Phlyctema</taxon>
    </lineage>
</organism>
<evidence type="ECO:0000256" key="6">
    <source>
        <dbReference type="ARBA" id="ARBA00019762"/>
    </source>
</evidence>
<evidence type="ECO:0000256" key="15">
    <source>
        <dbReference type="ARBA" id="ARBA00023277"/>
    </source>
</evidence>
<evidence type="ECO:0000256" key="18">
    <source>
        <dbReference type="ARBA" id="ARBA00023326"/>
    </source>
</evidence>
<keyword evidence="12" id="KW-0378">Hydrolase</keyword>
<evidence type="ECO:0000256" key="5">
    <source>
        <dbReference type="ARBA" id="ARBA00012780"/>
    </source>
</evidence>
<evidence type="ECO:0000256" key="21">
    <source>
        <dbReference type="ARBA" id="ARBA00032906"/>
    </source>
</evidence>
<protein>
    <recommendedName>
        <fullName evidence="6">Probable glucan endo-1,3-beta-glucosidase eglC</fullName>
        <ecNumber evidence="5">3.2.1.39</ecNumber>
    </recommendedName>
    <alternativeName>
        <fullName evidence="20">Endo-1,3-beta-glucanase eglC</fullName>
    </alternativeName>
    <alternativeName>
        <fullName evidence="21">Laminarinase eglC</fullName>
    </alternativeName>
</protein>
<dbReference type="Proteomes" id="UP001629113">
    <property type="component" value="Unassembled WGS sequence"/>
</dbReference>
<evidence type="ECO:0000256" key="23">
    <source>
        <dbReference type="SAM" id="SignalP"/>
    </source>
</evidence>
<dbReference type="SUPFAM" id="SSF51445">
    <property type="entry name" value="(Trans)glycosidases"/>
    <property type="match status" value="1"/>
</dbReference>
<evidence type="ECO:0000256" key="7">
    <source>
        <dbReference type="ARBA" id="ARBA00022475"/>
    </source>
</evidence>
<keyword evidence="10" id="KW-0336">GPI-anchor</keyword>
<comment type="subcellular location">
    <subcellularLocation>
        <location evidence="3">Cell membrane</location>
        <topology evidence="3">Lipid-anchor</topology>
        <topology evidence="3">GPI-anchor</topology>
    </subcellularLocation>
    <subcellularLocation>
        <location evidence="2">Secreted</location>
        <location evidence="2">Cell wall</location>
    </subcellularLocation>
</comment>
<keyword evidence="17" id="KW-0961">Cell wall biogenesis/degradation</keyword>